<evidence type="ECO:0000259" key="3">
    <source>
        <dbReference type="Pfam" id="PF00326"/>
    </source>
</evidence>
<dbReference type="RefSeq" id="WP_089271994.1">
    <property type="nucleotide sequence ID" value="NZ_FZNN01000014.1"/>
</dbReference>
<protein>
    <submittedName>
        <fullName evidence="4">Predicted dienelactone hydrolase</fullName>
    </submittedName>
</protein>
<dbReference type="InterPro" id="IPR001375">
    <property type="entry name" value="Peptidase_S9_cat"/>
</dbReference>
<dbReference type="EMBL" id="FZNN01000014">
    <property type="protein sequence ID" value="SNR66160.1"/>
    <property type="molecule type" value="Genomic_DNA"/>
</dbReference>
<evidence type="ECO:0000313" key="4">
    <source>
        <dbReference type="EMBL" id="SNR66160.1"/>
    </source>
</evidence>
<dbReference type="SUPFAM" id="SSF53474">
    <property type="entry name" value="alpha/beta-Hydrolases"/>
    <property type="match status" value="1"/>
</dbReference>
<dbReference type="Pfam" id="PF00326">
    <property type="entry name" value="Peptidase_S9"/>
    <property type="match status" value="1"/>
</dbReference>
<dbReference type="Proteomes" id="UP000198417">
    <property type="component" value="Unassembled WGS sequence"/>
</dbReference>
<dbReference type="PANTHER" id="PTHR22946:SF9">
    <property type="entry name" value="POLYKETIDE TRANSFERASE AF380"/>
    <property type="match status" value="1"/>
</dbReference>
<accession>A0A238Y567</accession>
<keyword evidence="1 4" id="KW-0378">Hydrolase</keyword>
<keyword evidence="5" id="KW-1185">Reference proteome</keyword>
<dbReference type="InterPro" id="IPR050261">
    <property type="entry name" value="FrsA_esterase"/>
</dbReference>
<proteinExistence type="predicted"/>
<name>A0A238Y567_9RHOB</name>
<dbReference type="InterPro" id="IPR029058">
    <property type="entry name" value="AB_hydrolase_fold"/>
</dbReference>
<feature type="domain" description="Peptidase S9 prolyl oligopeptidase catalytic" evidence="3">
    <location>
        <begin position="100"/>
        <end position="177"/>
    </location>
</feature>
<dbReference type="GO" id="GO:0052689">
    <property type="term" value="F:carboxylic ester hydrolase activity"/>
    <property type="evidence" value="ECO:0007669"/>
    <property type="project" value="UniProtKB-ARBA"/>
</dbReference>
<organism evidence="4 5">
    <name type="scientific">Puniceibacterium sediminis</name>
    <dbReference type="NCBI Taxonomy" id="1608407"/>
    <lineage>
        <taxon>Bacteria</taxon>
        <taxon>Pseudomonadati</taxon>
        <taxon>Pseudomonadota</taxon>
        <taxon>Alphaproteobacteria</taxon>
        <taxon>Rhodobacterales</taxon>
        <taxon>Paracoccaceae</taxon>
        <taxon>Puniceibacterium</taxon>
    </lineage>
</organism>
<gene>
    <name evidence="4" type="ORF">SAMN06265370_114124</name>
</gene>
<dbReference type="InterPro" id="IPR016986">
    <property type="entry name" value="UCP031982_abhydr"/>
</dbReference>
<feature type="signal peptide" evidence="2">
    <location>
        <begin position="1"/>
        <end position="19"/>
    </location>
</feature>
<dbReference type="PIRSF" id="PIRSF031982">
    <property type="entry name" value="UCP031982_abhydr"/>
    <property type="match status" value="1"/>
</dbReference>
<feature type="chain" id="PRO_5012285914" evidence="2">
    <location>
        <begin position="20"/>
        <end position="340"/>
    </location>
</feature>
<dbReference type="Gene3D" id="3.40.50.1820">
    <property type="entry name" value="alpha/beta hydrolase"/>
    <property type="match status" value="1"/>
</dbReference>
<dbReference type="OrthoDB" id="9814760at2"/>
<evidence type="ECO:0000256" key="2">
    <source>
        <dbReference type="SAM" id="SignalP"/>
    </source>
</evidence>
<dbReference type="AlphaFoldDB" id="A0A238Y567"/>
<keyword evidence="2" id="KW-0732">Signal</keyword>
<dbReference type="PANTHER" id="PTHR22946">
    <property type="entry name" value="DIENELACTONE HYDROLASE DOMAIN-CONTAINING PROTEIN-RELATED"/>
    <property type="match status" value="1"/>
</dbReference>
<evidence type="ECO:0000256" key="1">
    <source>
        <dbReference type="ARBA" id="ARBA00022801"/>
    </source>
</evidence>
<evidence type="ECO:0000313" key="5">
    <source>
        <dbReference type="Proteomes" id="UP000198417"/>
    </source>
</evidence>
<reference evidence="4 5" key="1">
    <citation type="submission" date="2017-06" db="EMBL/GenBank/DDBJ databases">
        <authorList>
            <person name="Kim H.J."/>
            <person name="Triplett B.A."/>
        </authorList>
    </citation>
    <scope>NUCLEOTIDE SEQUENCE [LARGE SCALE GENOMIC DNA]</scope>
    <source>
        <strain evidence="4 5">DSM 29052</strain>
    </source>
</reference>
<sequence length="340" mass="35703">MKPTLLALALILSTGTAIAAQDVGLVEQTIAVPHHAQDMQLAVMFPAAGQQQTMFAENAVFYGTPVVKDAAPLPGRHPVVLLSHGWGGNYARMAWLSAGLVARGAIVVAVNHPASTTTDLDFDTAFHHWTRAQDLSAALDHVLQDPTYAPLIDASRIYAAGFSYGGWTALSLAGVRGNRAGFFHYCEAAGAGSQFCAELAAEGVDITAIDQGKYEASYRDPRISGVAAIDPGLTWDLAPEDVADVTVPLLLVGLGEGADRLNATDTSTTGSNFAALVPQASVRIIAPAMHFSALGLCKPAGEAILIEEHDDPVCTDPVGTNRAQVLDQIIDALADHFELN</sequence>